<name>A0A399F8B4_9DEIN</name>
<protein>
    <submittedName>
        <fullName evidence="1">Uncharacterized protein</fullName>
    </submittedName>
</protein>
<evidence type="ECO:0000313" key="1">
    <source>
        <dbReference type="EMBL" id="RIH92333.1"/>
    </source>
</evidence>
<keyword evidence="2" id="KW-1185">Reference proteome</keyword>
<dbReference type="RefSeq" id="WP_119357251.1">
    <property type="nucleotide sequence ID" value="NZ_BJXM01000008.1"/>
</dbReference>
<gene>
    <name evidence="1" type="ORF">Mgrana_01764</name>
</gene>
<dbReference type="EMBL" id="QWLB01000021">
    <property type="protein sequence ID" value="RIH92333.1"/>
    <property type="molecule type" value="Genomic_DNA"/>
</dbReference>
<organism evidence="1 2">
    <name type="scientific">Meiothermus granaticius NBRC 107808</name>
    <dbReference type="NCBI Taxonomy" id="1227551"/>
    <lineage>
        <taxon>Bacteria</taxon>
        <taxon>Thermotogati</taxon>
        <taxon>Deinococcota</taxon>
        <taxon>Deinococci</taxon>
        <taxon>Thermales</taxon>
        <taxon>Thermaceae</taxon>
        <taxon>Meiothermus</taxon>
    </lineage>
</organism>
<proteinExistence type="predicted"/>
<comment type="caution">
    <text evidence="1">The sequence shown here is derived from an EMBL/GenBank/DDBJ whole genome shotgun (WGS) entry which is preliminary data.</text>
</comment>
<reference evidence="1 2" key="1">
    <citation type="submission" date="2018-08" db="EMBL/GenBank/DDBJ databases">
        <title>Meiothermus granaticius genome AF-68 sequencing project.</title>
        <authorList>
            <person name="Da Costa M.S."/>
            <person name="Albuquerque L."/>
            <person name="Raposo P."/>
            <person name="Froufe H.J.C."/>
            <person name="Barroso C.S."/>
            <person name="Egas C."/>
        </authorList>
    </citation>
    <scope>NUCLEOTIDE SEQUENCE [LARGE SCALE GENOMIC DNA]</scope>
    <source>
        <strain evidence="1 2">AF-68</strain>
    </source>
</reference>
<sequence length="66" mass="7604">MLGSEFEKIRSYSEAKTHALWAEAEVARSLPKSSWRHQVAQALRSWAEWLEPPQARGVRESLPLSR</sequence>
<evidence type="ECO:0000313" key="2">
    <source>
        <dbReference type="Proteomes" id="UP000266178"/>
    </source>
</evidence>
<accession>A0A399F8B4</accession>
<dbReference type="AlphaFoldDB" id="A0A399F8B4"/>
<dbReference type="Proteomes" id="UP000266178">
    <property type="component" value="Unassembled WGS sequence"/>
</dbReference>